<evidence type="ECO:0000313" key="2">
    <source>
        <dbReference type="Proteomes" id="UP000182584"/>
    </source>
</evidence>
<gene>
    <name evidence="1" type="ORF">SAMN04487884_1249</name>
</gene>
<name>A0A1H9VMB5_BUTFI</name>
<organism evidence="1 2">
    <name type="scientific">Butyrivibrio fibrisolvens</name>
    <dbReference type="NCBI Taxonomy" id="831"/>
    <lineage>
        <taxon>Bacteria</taxon>
        <taxon>Bacillati</taxon>
        <taxon>Bacillota</taxon>
        <taxon>Clostridia</taxon>
        <taxon>Lachnospirales</taxon>
        <taxon>Lachnospiraceae</taxon>
        <taxon>Butyrivibrio</taxon>
    </lineage>
</organism>
<accession>A0A1H9VMB5</accession>
<dbReference type="Proteomes" id="UP000182584">
    <property type="component" value="Unassembled WGS sequence"/>
</dbReference>
<sequence length="54" mass="6446">MEVVAIDNKKLLRYSIQLSMLKQLLIRKLIDEREYKRILHALMRDYGVITDLNA</sequence>
<dbReference type="AlphaFoldDB" id="A0A1H9VMB5"/>
<protein>
    <recommendedName>
        <fullName evidence="3">Conjugal transfer protein</fullName>
    </recommendedName>
</protein>
<evidence type="ECO:0000313" key="1">
    <source>
        <dbReference type="EMBL" id="SES22845.1"/>
    </source>
</evidence>
<evidence type="ECO:0008006" key="3">
    <source>
        <dbReference type="Google" id="ProtNLM"/>
    </source>
</evidence>
<proteinExistence type="predicted"/>
<dbReference type="EMBL" id="FOGJ01000024">
    <property type="protein sequence ID" value="SES22845.1"/>
    <property type="molecule type" value="Genomic_DNA"/>
</dbReference>
<reference evidence="1 2" key="1">
    <citation type="submission" date="2016-10" db="EMBL/GenBank/DDBJ databases">
        <authorList>
            <person name="de Groot N.N."/>
        </authorList>
    </citation>
    <scope>NUCLEOTIDE SEQUENCE [LARGE SCALE GENOMIC DNA]</scope>
    <source>
        <strain evidence="1 2">AR40</strain>
    </source>
</reference>